<keyword evidence="1" id="KW-0175">Coiled coil</keyword>
<evidence type="ECO:0000256" key="1">
    <source>
        <dbReference type="SAM" id="Coils"/>
    </source>
</evidence>
<reference evidence="3" key="1">
    <citation type="submission" date="2020-06" db="EMBL/GenBank/DDBJ databases">
        <authorList>
            <person name="Li T."/>
            <person name="Hu X."/>
            <person name="Zhang T."/>
            <person name="Song X."/>
            <person name="Zhang H."/>
            <person name="Dai N."/>
            <person name="Sheng W."/>
            <person name="Hou X."/>
            <person name="Wei L."/>
        </authorList>
    </citation>
    <scope>NUCLEOTIDE SEQUENCE</scope>
    <source>
        <strain evidence="3">KEN1</strain>
        <tissue evidence="3">Leaf</tissue>
    </source>
</reference>
<reference evidence="3" key="2">
    <citation type="journal article" date="2024" name="Plant">
        <title>Genomic evolution and insights into agronomic trait innovations of Sesamum species.</title>
        <authorList>
            <person name="Miao H."/>
            <person name="Wang L."/>
            <person name="Qu L."/>
            <person name="Liu H."/>
            <person name="Sun Y."/>
            <person name="Le M."/>
            <person name="Wang Q."/>
            <person name="Wei S."/>
            <person name="Zheng Y."/>
            <person name="Lin W."/>
            <person name="Duan Y."/>
            <person name="Cao H."/>
            <person name="Xiong S."/>
            <person name="Wang X."/>
            <person name="Wei L."/>
            <person name="Li C."/>
            <person name="Ma Q."/>
            <person name="Ju M."/>
            <person name="Zhao R."/>
            <person name="Li G."/>
            <person name="Mu C."/>
            <person name="Tian Q."/>
            <person name="Mei H."/>
            <person name="Zhang T."/>
            <person name="Gao T."/>
            <person name="Zhang H."/>
        </authorList>
    </citation>
    <scope>NUCLEOTIDE SEQUENCE</scope>
    <source>
        <strain evidence="3">KEN1</strain>
    </source>
</reference>
<accession>A0AAW2VWA1</accession>
<evidence type="ECO:0000259" key="2">
    <source>
        <dbReference type="PROSITE" id="PS50994"/>
    </source>
</evidence>
<dbReference type="CDD" id="cd09279">
    <property type="entry name" value="RNase_HI_like"/>
    <property type="match status" value="1"/>
</dbReference>
<dbReference type="InterPro" id="IPR036397">
    <property type="entry name" value="RNaseH_sf"/>
</dbReference>
<gene>
    <name evidence="3" type="ORF">Slati_2651800</name>
</gene>
<comment type="caution">
    <text evidence="3">The sequence shown here is derived from an EMBL/GenBank/DDBJ whole genome shotgun (WGS) entry which is preliminary data.</text>
</comment>
<dbReference type="GO" id="GO:0003676">
    <property type="term" value="F:nucleic acid binding"/>
    <property type="evidence" value="ECO:0007669"/>
    <property type="project" value="InterPro"/>
</dbReference>
<dbReference type="InterPro" id="IPR001584">
    <property type="entry name" value="Integrase_cat-core"/>
</dbReference>
<dbReference type="Gene3D" id="3.30.420.10">
    <property type="entry name" value="Ribonuclease H-like superfamily/Ribonuclease H"/>
    <property type="match status" value="2"/>
</dbReference>
<dbReference type="PANTHER" id="PTHR48475:SF2">
    <property type="entry name" value="RIBONUCLEASE H"/>
    <property type="match status" value="1"/>
</dbReference>
<dbReference type="InterPro" id="IPR012337">
    <property type="entry name" value="RNaseH-like_sf"/>
</dbReference>
<feature type="domain" description="Integrase catalytic" evidence="2">
    <location>
        <begin position="269"/>
        <end position="428"/>
    </location>
</feature>
<dbReference type="PANTHER" id="PTHR48475">
    <property type="entry name" value="RIBONUCLEASE H"/>
    <property type="match status" value="1"/>
</dbReference>
<organism evidence="3">
    <name type="scientific">Sesamum latifolium</name>
    <dbReference type="NCBI Taxonomy" id="2727402"/>
    <lineage>
        <taxon>Eukaryota</taxon>
        <taxon>Viridiplantae</taxon>
        <taxon>Streptophyta</taxon>
        <taxon>Embryophyta</taxon>
        <taxon>Tracheophyta</taxon>
        <taxon>Spermatophyta</taxon>
        <taxon>Magnoliopsida</taxon>
        <taxon>eudicotyledons</taxon>
        <taxon>Gunneridae</taxon>
        <taxon>Pentapetalae</taxon>
        <taxon>asterids</taxon>
        <taxon>lamiids</taxon>
        <taxon>Lamiales</taxon>
        <taxon>Pedaliaceae</taxon>
        <taxon>Sesamum</taxon>
    </lineage>
</organism>
<dbReference type="GO" id="GO:0015074">
    <property type="term" value="P:DNA integration"/>
    <property type="evidence" value="ECO:0007669"/>
    <property type="project" value="InterPro"/>
</dbReference>
<protein>
    <recommendedName>
        <fullName evidence="2">Integrase catalytic domain-containing protein</fullName>
    </recommendedName>
</protein>
<sequence>MALALVITARKLRPYFLSYPVGVRTNTPLKQVLGKPKTSGRLIKWAIELSKYDISYLPRTTIKAQALADFVSEMTRTTQEEVPEARPWLLHVDGSSTAQGSGAGIVLTTSQGDDMEFADAGASHLLAYSDSQLIVKQVNGEYEAKEESMVQYLQQIKELKTKFKSFQLHQIPREENIKADSLSKLASALEDCKTRRIIVQYLSQPQTPLDIQPISSNNNDWRKPIIRCLSQEEGLHVLKEIHDGCCGSHIGTWALANKALRAGYFWPTMKQDARYLWGMDIVGPFPLAPGQKKILLVAMDYFTKWVEAEPLARITEGEVMKFIWKNIICRFELPQELISNNGRQFQGRRIQDWCAGLHIKQRFTSVSHLQANGQVEVTNRILVQGIKKRLDRARGTWVEEQTSILWSYRTTPRGSTGESPFTLVYGTESIIPVELGMPSHRILHFDEEHNSQLLKENLDLVDELWETAFILTQRYKSTMINAHNKRVKARRFQVGDLVLRRVDTLKPIEKLDPKWEGPYKITKIIENGAYELEDTKDAHEANPGTYTT</sequence>
<dbReference type="SUPFAM" id="SSF53098">
    <property type="entry name" value="Ribonuclease H-like"/>
    <property type="match status" value="2"/>
</dbReference>
<proteinExistence type="predicted"/>
<feature type="coiled-coil region" evidence="1">
    <location>
        <begin position="135"/>
        <end position="162"/>
    </location>
</feature>
<dbReference type="Pfam" id="PF00665">
    <property type="entry name" value="rve"/>
    <property type="match status" value="1"/>
</dbReference>
<dbReference type="EMBL" id="JACGWN010000009">
    <property type="protein sequence ID" value="KAL0433175.1"/>
    <property type="molecule type" value="Genomic_DNA"/>
</dbReference>
<name>A0AAW2VWA1_9LAMI</name>
<dbReference type="AlphaFoldDB" id="A0AAW2VWA1"/>
<dbReference type="Gene3D" id="1.10.340.70">
    <property type="match status" value="1"/>
</dbReference>
<evidence type="ECO:0000313" key="3">
    <source>
        <dbReference type="EMBL" id="KAL0433175.1"/>
    </source>
</evidence>
<dbReference type="PROSITE" id="PS50994">
    <property type="entry name" value="INTEGRASE"/>
    <property type="match status" value="1"/>
</dbReference>
<dbReference type="GO" id="GO:0004523">
    <property type="term" value="F:RNA-DNA hybrid ribonuclease activity"/>
    <property type="evidence" value="ECO:0007669"/>
    <property type="project" value="InterPro"/>
</dbReference>
<dbReference type="Pfam" id="PF13456">
    <property type="entry name" value="RVT_3"/>
    <property type="match status" value="1"/>
</dbReference>
<dbReference type="InterPro" id="IPR002156">
    <property type="entry name" value="RNaseH_domain"/>
</dbReference>